<dbReference type="KEGG" id="hmd:CTT34_09685"/>
<keyword evidence="2" id="KW-0238">DNA-binding</keyword>
<dbReference type="RefSeq" id="WP_159342252.1">
    <property type="nucleotide sequence ID" value="NZ_CP024621.1"/>
</dbReference>
<dbReference type="PANTHER" id="PTHR46796:SF6">
    <property type="entry name" value="ARAC SUBFAMILY"/>
    <property type="match status" value="1"/>
</dbReference>
<dbReference type="SUPFAM" id="SSF46689">
    <property type="entry name" value="Homeodomain-like"/>
    <property type="match status" value="1"/>
</dbReference>
<accession>A0A857GMV1</accession>
<dbReference type="InterPro" id="IPR018062">
    <property type="entry name" value="HTH_AraC-typ_CS"/>
</dbReference>
<evidence type="ECO:0000313" key="6">
    <source>
        <dbReference type="Proteomes" id="UP000463949"/>
    </source>
</evidence>
<evidence type="ECO:0000256" key="3">
    <source>
        <dbReference type="ARBA" id="ARBA00023163"/>
    </source>
</evidence>
<dbReference type="PANTHER" id="PTHR46796">
    <property type="entry name" value="HTH-TYPE TRANSCRIPTIONAL ACTIVATOR RHAS-RELATED"/>
    <property type="match status" value="1"/>
</dbReference>
<protein>
    <recommendedName>
        <fullName evidence="4">HTH araC/xylS-type domain-containing protein</fullName>
    </recommendedName>
</protein>
<name>A0A857GMV1_9GAMM</name>
<evidence type="ECO:0000313" key="5">
    <source>
        <dbReference type="EMBL" id="QHD49937.1"/>
    </source>
</evidence>
<organism evidence="5 6">
    <name type="scientific">Vreelandella aquamarina</name>
    <dbReference type="NCBI Taxonomy" id="77097"/>
    <lineage>
        <taxon>Bacteria</taxon>
        <taxon>Pseudomonadati</taxon>
        <taxon>Pseudomonadota</taxon>
        <taxon>Gammaproteobacteria</taxon>
        <taxon>Oceanospirillales</taxon>
        <taxon>Halomonadaceae</taxon>
        <taxon>Vreelandella</taxon>
    </lineage>
</organism>
<dbReference type="InterPro" id="IPR050204">
    <property type="entry name" value="AraC_XylS_family_regulators"/>
</dbReference>
<evidence type="ECO:0000256" key="1">
    <source>
        <dbReference type="ARBA" id="ARBA00023015"/>
    </source>
</evidence>
<evidence type="ECO:0000259" key="4">
    <source>
        <dbReference type="PROSITE" id="PS01124"/>
    </source>
</evidence>
<reference evidence="5 6" key="1">
    <citation type="submission" date="2017-10" db="EMBL/GenBank/DDBJ databases">
        <title>Coral associated bacteria.</title>
        <authorList>
            <person name="Wang X."/>
        </authorList>
    </citation>
    <scope>NUCLEOTIDE SEQUENCE [LARGE SCALE GENOMIC DNA]</scope>
    <source>
        <strain evidence="5 6">SCSIO 43005</strain>
    </source>
</reference>
<dbReference type="AlphaFoldDB" id="A0A857GMV1"/>
<dbReference type="GO" id="GO:0003700">
    <property type="term" value="F:DNA-binding transcription factor activity"/>
    <property type="evidence" value="ECO:0007669"/>
    <property type="project" value="InterPro"/>
</dbReference>
<dbReference type="OrthoDB" id="6057514at2"/>
<dbReference type="GO" id="GO:0043565">
    <property type="term" value="F:sequence-specific DNA binding"/>
    <property type="evidence" value="ECO:0007669"/>
    <property type="project" value="InterPro"/>
</dbReference>
<gene>
    <name evidence="5" type="ORF">CTT34_09685</name>
</gene>
<dbReference type="Gene3D" id="1.10.10.60">
    <property type="entry name" value="Homeodomain-like"/>
    <property type="match status" value="1"/>
</dbReference>
<dbReference type="PROSITE" id="PS01124">
    <property type="entry name" value="HTH_ARAC_FAMILY_2"/>
    <property type="match status" value="1"/>
</dbReference>
<proteinExistence type="predicted"/>
<evidence type="ECO:0000256" key="2">
    <source>
        <dbReference type="ARBA" id="ARBA00023125"/>
    </source>
</evidence>
<dbReference type="PROSITE" id="PS00041">
    <property type="entry name" value="HTH_ARAC_FAMILY_1"/>
    <property type="match status" value="1"/>
</dbReference>
<sequence length="340" mass="38393">MTISERIVRTTSQQLLPGMTCLDEWQLRMQATLNFATCFSKEQVARLAWDVTTHHFAGLIGVVMHLSPQRILRQAASLSQGDMDYLMVDLVLNGELLCVTPFGEVTARSGDILLLDLLQESAVCIERPASILSWILPRAAWLEEPSALHGQVINHRQPAARLLGVHLKELIACSDTLHANDVAFYGEESAHLLVRALSQTLGSGTQHEKEHPLLGRLCLYIERHLHDHSLSPLALSQRFGLARASLYRLFEPMGGVAGYIRKRRLIRARRYLLEPRYRHLRISQVADQCGLEAASFSRLFVQAFGLPPRQVRELCLSAKTLPFEEEADIQRAHLGWFRQL</sequence>
<keyword evidence="3" id="KW-0804">Transcription</keyword>
<dbReference type="Pfam" id="PF12833">
    <property type="entry name" value="HTH_18"/>
    <property type="match status" value="1"/>
</dbReference>
<dbReference type="InterPro" id="IPR009057">
    <property type="entry name" value="Homeodomain-like_sf"/>
</dbReference>
<dbReference type="EMBL" id="CP024621">
    <property type="protein sequence ID" value="QHD49937.1"/>
    <property type="molecule type" value="Genomic_DNA"/>
</dbReference>
<keyword evidence="1" id="KW-0805">Transcription regulation</keyword>
<dbReference type="InterPro" id="IPR018060">
    <property type="entry name" value="HTH_AraC"/>
</dbReference>
<dbReference type="Proteomes" id="UP000463949">
    <property type="component" value="Chromosome"/>
</dbReference>
<feature type="domain" description="HTH araC/xylS-type" evidence="4">
    <location>
        <begin position="215"/>
        <end position="314"/>
    </location>
</feature>
<dbReference type="SMART" id="SM00342">
    <property type="entry name" value="HTH_ARAC"/>
    <property type="match status" value="1"/>
</dbReference>